<dbReference type="InterPro" id="IPR001647">
    <property type="entry name" value="HTH_TetR"/>
</dbReference>
<dbReference type="SUPFAM" id="SSF48498">
    <property type="entry name" value="Tetracyclin repressor-like, C-terminal domain"/>
    <property type="match status" value="1"/>
</dbReference>
<dbReference type="Pfam" id="PF00440">
    <property type="entry name" value="TetR_N"/>
    <property type="match status" value="1"/>
</dbReference>
<dbReference type="PANTHER" id="PTHR30055">
    <property type="entry name" value="HTH-TYPE TRANSCRIPTIONAL REGULATOR RUTR"/>
    <property type="match status" value="1"/>
</dbReference>
<dbReference type="InterPro" id="IPR009057">
    <property type="entry name" value="Homeodomain-like_sf"/>
</dbReference>
<organism evidence="6 7">
    <name type="scientific">Neptunomonas marina</name>
    <dbReference type="NCBI Taxonomy" id="1815562"/>
    <lineage>
        <taxon>Bacteria</taxon>
        <taxon>Pseudomonadati</taxon>
        <taxon>Pseudomonadota</taxon>
        <taxon>Gammaproteobacteria</taxon>
        <taxon>Oceanospirillales</taxon>
        <taxon>Oceanospirillaceae</taxon>
        <taxon>Neptunomonas</taxon>
    </lineage>
</organism>
<gene>
    <name evidence="6" type="ORF">EOE65_16120</name>
</gene>
<keyword evidence="3" id="KW-0804">Transcription</keyword>
<dbReference type="AlphaFoldDB" id="A0A437Q4M2"/>
<dbReference type="GO" id="GO:0003700">
    <property type="term" value="F:DNA-binding transcription factor activity"/>
    <property type="evidence" value="ECO:0007669"/>
    <property type="project" value="TreeGrafter"/>
</dbReference>
<keyword evidence="2 4" id="KW-0238">DNA-binding</keyword>
<dbReference type="PANTHER" id="PTHR30055:SF234">
    <property type="entry name" value="HTH-TYPE TRANSCRIPTIONAL REGULATOR BETI"/>
    <property type="match status" value="1"/>
</dbReference>
<sequence>MEIIVTDRRIKRSNRALLDASFQVLLHNPHASLSEIANQAGVGRATLYRHFPTRENLLAAIAIESLEIVEQATAKRLRCELRETSAIEQLVSALLPLADRFHFLQMMWTDIELDAEVCALYEQQMAALERWITAGQRNGVLSEQLQPQWIVAMLDSMLYSASWLISTHALSPKEAEQQLLIGLLNGISGHKPTG</sequence>
<dbReference type="InterPro" id="IPR050109">
    <property type="entry name" value="HTH-type_TetR-like_transc_reg"/>
</dbReference>
<evidence type="ECO:0000313" key="7">
    <source>
        <dbReference type="Proteomes" id="UP000282818"/>
    </source>
</evidence>
<reference evidence="6 7" key="1">
    <citation type="submission" date="2019-01" db="EMBL/GenBank/DDBJ databases">
        <authorList>
            <person name="Chen W.-M."/>
        </authorList>
    </citation>
    <scope>NUCLEOTIDE SEQUENCE [LARGE SCALE GENOMIC DNA]</scope>
    <source>
        <strain evidence="6 7">HPM-16</strain>
    </source>
</reference>
<feature type="domain" description="HTH tetR-type" evidence="5">
    <location>
        <begin position="11"/>
        <end position="69"/>
    </location>
</feature>
<dbReference type="EMBL" id="SACQ01000009">
    <property type="protein sequence ID" value="RVU29468.1"/>
    <property type="molecule type" value="Genomic_DNA"/>
</dbReference>
<dbReference type="Proteomes" id="UP000282818">
    <property type="component" value="Unassembled WGS sequence"/>
</dbReference>
<comment type="caution">
    <text evidence="6">The sequence shown here is derived from an EMBL/GenBank/DDBJ whole genome shotgun (WGS) entry which is preliminary data.</text>
</comment>
<dbReference type="SUPFAM" id="SSF46689">
    <property type="entry name" value="Homeodomain-like"/>
    <property type="match status" value="1"/>
</dbReference>
<dbReference type="InterPro" id="IPR036271">
    <property type="entry name" value="Tet_transcr_reg_TetR-rel_C_sf"/>
</dbReference>
<feature type="DNA-binding region" description="H-T-H motif" evidence="4">
    <location>
        <begin position="32"/>
        <end position="51"/>
    </location>
</feature>
<protein>
    <submittedName>
        <fullName evidence="6">TetR/AcrR family transcriptional regulator</fullName>
    </submittedName>
</protein>
<evidence type="ECO:0000256" key="2">
    <source>
        <dbReference type="ARBA" id="ARBA00023125"/>
    </source>
</evidence>
<keyword evidence="7" id="KW-1185">Reference proteome</keyword>
<evidence type="ECO:0000259" key="5">
    <source>
        <dbReference type="PROSITE" id="PS50977"/>
    </source>
</evidence>
<evidence type="ECO:0000313" key="6">
    <source>
        <dbReference type="EMBL" id="RVU29468.1"/>
    </source>
</evidence>
<evidence type="ECO:0000256" key="1">
    <source>
        <dbReference type="ARBA" id="ARBA00023015"/>
    </source>
</evidence>
<accession>A0A437Q4M2</accession>
<proteinExistence type="predicted"/>
<evidence type="ECO:0000256" key="3">
    <source>
        <dbReference type="ARBA" id="ARBA00023163"/>
    </source>
</evidence>
<dbReference type="Gene3D" id="1.10.357.10">
    <property type="entry name" value="Tetracycline Repressor, domain 2"/>
    <property type="match status" value="1"/>
</dbReference>
<keyword evidence="1" id="KW-0805">Transcription regulation</keyword>
<evidence type="ECO:0000256" key="4">
    <source>
        <dbReference type="PROSITE-ProRule" id="PRU00335"/>
    </source>
</evidence>
<name>A0A437Q4M2_9GAMM</name>
<dbReference type="PROSITE" id="PS50977">
    <property type="entry name" value="HTH_TETR_2"/>
    <property type="match status" value="1"/>
</dbReference>
<dbReference type="GO" id="GO:0000976">
    <property type="term" value="F:transcription cis-regulatory region binding"/>
    <property type="evidence" value="ECO:0007669"/>
    <property type="project" value="TreeGrafter"/>
</dbReference>